<feature type="region of interest" description="Disordered" evidence="8">
    <location>
        <begin position="904"/>
        <end position="984"/>
    </location>
</feature>
<feature type="compositionally biased region" description="Polar residues" evidence="8">
    <location>
        <begin position="567"/>
        <end position="582"/>
    </location>
</feature>
<dbReference type="EC" id="2.7.11.21" evidence="7"/>
<feature type="region of interest" description="Disordered" evidence="8">
    <location>
        <begin position="567"/>
        <end position="722"/>
    </location>
</feature>
<comment type="similarity">
    <text evidence="7">Belongs to the protein kinase superfamily. Ser/Thr protein kinase family. CDC5/Polo subfamily.</text>
</comment>
<dbReference type="Pfam" id="PF00659">
    <property type="entry name" value="POLO_box"/>
    <property type="match status" value="2"/>
</dbReference>
<dbReference type="Pfam" id="PF00069">
    <property type="entry name" value="Pkinase"/>
    <property type="match status" value="1"/>
</dbReference>
<feature type="compositionally biased region" description="Polar residues" evidence="8">
    <location>
        <begin position="483"/>
        <end position="503"/>
    </location>
</feature>
<evidence type="ECO:0000256" key="8">
    <source>
        <dbReference type="SAM" id="MobiDB-lite"/>
    </source>
</evidence>
<keyword evidence="4 7" id="KW-0418">Kinase</keyword>
<dbReference type="SMART" id="SM00220">
    <property type="entry name" value="S_TKc"/>
    <property type="match status" value="1"/>
</dbReference>
<feature type="compositionally biased region" description="Polar residues" evidence="8">
    <location>
        <begin position="1458"/>
        <end position="1479"/>
    </location>
</feature>
<feature type="compositionally biased region" description="Basic and acidic residues" evidence="8">
    <location>
        <begin position="1886"/>
        <end position="1938"/>
    </location>
</feature>
<dbReference type="SUPFAM" id="SSF82615">
    <property type="entry name" value="Polo-box domain"/>
    <property type="match status" value="2"/>
</dbReference>
<dbReference type="CDD" id="cd14099">
    <property type="entry name" value="STKc_PLK"/>
    <property type="match status" value="1"/>
</dbReference>
<dbReference type="GO" id="GO:0005634">
    <property type="term" value="C:nucleus"/>
    <property type="evidence" value="ECO:0007669"/>
    <property type="project" value="TreeGrafter"/>
</dbReference>
<feature type="compositionally biased region" description="Polar residues" evidence="8">
    <location>
        <begin position="455"/>
        <end position="476"/>
    </location>
</feature>
<dbReference type="InterPro" id="IPR011009">
    <property type="entry name" value="Kinase-like_dom_sf"/>
</dbReference>
<feature type="region of interest" description="Disordered" evidence="8">
    <location>
        <begin position="999"/>
        <end position="1336"/>
    </location>
</feature>
<organism evidence="11 12">
    <name type="scientific">Entomortierella chlamydospora</name>
    <dbReference type="NCBI Taxonomy" id="101097"/>
    <lineage>
        <taxon>Eukaryota</taxon>
        <taxon>Fungi</taxon>
        <taxon>Fungi incertae sedis</taxon>
        <taxon>Mucoromycota</taxon>
        <taxon>Mortierellomycotina</taxon>
        <taxon>Mortierellomycetes</taxon>
        <taxon>Mortierellales</taxon>
        <taxon>Mortierellaceae</taxon>
        <taxon>Entomortierella</taxon>
    </lineage>
</organism>
<reference evidence="11" key="1">
    <citation type="journal article" date="2020" name="Fungal Divers.">
        <title>Resolving the Mortierellaceae phylogeny through synthesis of multi-gene phylogenetics and phylogenomics.</title>
        <authorList>
            <person name="Vandepol N."/>
            <person name="Liber J."/>
            <person name="Desiro A."/>
            <person name="Na H."/>
            <person name="Kennedy M."/>
            <person name="Barry K."/>
            <person name="Grigoriev I.V."/>
            <person name="Miller A.N."/>
            <person name="O'Donnell K."/>
            <person name="Stajich J.E."/>
            <person name="Bonito G."/>
        </authorList>
    </citation>
    <scope>NUCLEOTIDE SEQUENCE</scope>
    <source>
        <strain evidence="11">NRRL 2769</strain>
    </source>
</reference>
<feature type="compositionally biased region" description="Basic and acidic residues" evidence="8">
    <location>
        <begin position="1214"/>
        <end position="1223"/>
    </location>
</feature>
<feature type="compositionally biased region" description="Polar residues" evidence="8">
    <location>
        <begin position="593"/>
        <end position="613"/>
    </location>
</feature>
<evidence type="ECO:0000256" key="2">
    <source>
        <dbReference type="ARBA" id="ARBA00022679"/>
    </source>
</evidence>
<dbReference type="Gene3D" id="3.30.200.20">
    <property type="entry name" value="Phosphorylase Kinase, domain 1"/>
    <property type="match status" value="1"/>
</dbReference>
<evidence type="ECO:0000259" key="9">
    <source>
        <dbReference type="PROSITE" id="PS50011"/>
    </source>
</evidence>
<dbReference type="PROSITE" id="PS50011">
    <property type="entry name" value="PROTEIN_KINASE_DOM"/>
    <property type="match status" value="1"/>
</dbReference>
<feature type="compositionally biased region" description="Polar residues" evidence="8">
    <location>
        <begin position="1051"/>
        <end position="1075"/>
    </location>
</feature>
<keyword evidence="1 7" id="KW-0723">Serine/threonine-protein kinase</keyword>
<feature type="region of interest" description="Disordered" evidence="8">
    <location>
        <begin position="346"/>
        <end position="503"/>
    </location>
</feature>
<dbReference type="InterPro" id="IPR033695">
    <property type="entry name" value="POLO_box_2"/>
</dbReference>
<feature type="region of interest" description="Disordered" evidence="8">
    <location>
        <begin position="806"/>
        <end position="838"/>
    </location>
</feature>
<evidence type="ECO:0000259" key="10">
    <source>
        <dbReference type="PROSITE" id="PS50078"/>
    </source>
</evidence>
<evidence type="ECO:0000313" key="11">
    <source>
        <dbReference type="EMBL" id="KAG0022099.1"/>
    </source>
</evidence>
<dbReference type="SUPFAM" id="SSF56112">
    <property type="entry name" value="Protein kinase-like (PK-like)"/>
    <property type="match status" value="1"/>
</dbReference>
<evidence type="ECO:0000256" key="1">
    <source>
        <dbReference type="ARBA" id="ARBA00022527"/>
    </source>
</evidence>
<dbReference type="CDD" id="cd13117">
    <property type="entry name" value="POLO_box_2"/>
    <property type="match status" value="1"/>
</dbReference>
<feature type="domain" description="POLO box" evidence="10">
    <location>
        <begin position="1656"/>
        <end position="1741"/>
    </location>
</feature>
<name>A0A9P6N385_9FUNG</name>
<keyword evidence="3 6" id="KW-0547">Nucleotide-binding</keyword>
<dbReference type="PROSITE" id="PS00108">
    <property type="entry name" value="PROTEIN_KINASE_ST"/>
    <property type="match status" value="1"/>
</dbReference>
<dbReference type="Proteomes" id="UP000703661">
    <property type="component" value="Unassembled WGS sequence"/>
</dbReference>
<feature type="compositionally biased region" description="Low complexity" evidence="8">
    <location>
        <begin position="17"/>
        <end position="55"/>
    </location>
</feature>
<keyword evidence="12" id="KW-1185">Reference proteome</keyword>
<dbReference type="InterPro" id="IPR000959">
    <property type="entry name" value="POLO_box_dom"/>
</dbReference>
<dbReference type="FunFam" id="3.30.200.20:FF:000042">
    <property type="entry name" value="Aurora kinase A"/>
    <property type="match status" value="1"/>
</dbReference>
<evidence type="ECO:0000256" key="5">
    <source>
        <dbReference type="ARBA" id="ARBA00022840"/>
    </source>
</evidence>
<feature type="compositionally biased region" description="Basic and acidic residues" evidence="8">
    <location>
        <begin position="1441"/>
        <end position="1457"/>
    </location>
</feature>
<dbReference type="GO" id="GO:0005524">
    <property type="term" value="F:ATP binding"/>
    <property type="evidence" value="ECO:0007669"/>
    <property type="project" value="UniProtKB-UniRule"/>
</dbReference>
<feature type="compositionally biased region" description="Low complexity" evidence="8">
    <location>
        <begin position="1107"/>
        <end position="1141"/>
    </location>
</feature>
<evidence type="ECO:0000256" key="6">
    <source>
        <dbReference type="PROSITE-ProRule" id="PRU10141"/>
    </source>
</evidence>
<dbReference type="InterPro" id="IPR000719">
    <property type="entry name" value="Prot_kinase_dom"/>
</dbReference>
<dbReference type="PROSITE" id="PS00107">
    <property type="entry name" value="PROTEIN_KINASE_ATP"/>
    <property type="match status" value="1"/>
</dbReference>
<dbReference type="PROSITE" id="PS50078">
    <property type="entry name" value="POLO_BOX"/>
    <property type="match status" value="1"/>
</dbReference>
<feature type="region of interest" description="Disordered" evidence="8">
    <location>
        <begin position="1551"/>
        <end position="1584"/>
    </location>
</feature>
<evidence type="ECO:0000256" key="7">
    <source>
        <dbReference type="RuleBase" id="RU361162"/>
    </source>
</evidence>
<dbReference type="PANTHER" id="PTHR24345:SF0">
    <property type="entry name" value="CELL CYCLE SERINE_THREONINE-PROTEIN KINASE CDC5_MSD2"/>
    <property type="match status" value="1"/>
</dbReference>
<dbReference type="InterPro" id="IPR036947">
    <property type="entry name" value="POLO_box_dom_sf"/>
</dbReference>
<feature type="compositionally biased region" description="Low complexity" evidence="8">
    <location>
        <begin position="906"/>
        <end position="944"/>
    </location>
</feature>
<feature type="region of interest" description="Disordered" evidence="8">
    <location>
        <begin position="1886"/>
        <end position="1972"/>
    </location>
</feature>
<feature type="compositionally biased region" description="Polar residues" evidence="8">
    <location>
        <begin position="1275"/>
        <end position="1287"/>
    </location>
</feature>
<gene>
    <name evidence="11" type="primary">CDC5</name>
    <name evidence="11" type="ORF">BGZ80_001077</name>
</gene>
<dbReference type="Gene3D" id="3.30.1120.30">
    <property type="entry name" value="POLO box domain"/>
    <property type="match status" value="2"/>
</dbReference>
<comment type="catalytic activity">
    <reaction evidence="7">
        <text>L-threonyl-[protein] + ATP = O-phospho-L-threonyl-[protein] + ADP + H(+)</text>
        <dbReference type="Rhea" id="RHEA:46608"/>
        <dbReference type="Rhea" id="RHEA-COMP:11060"/>
        <dbReference type="Rhea" id="RHEA-COMP:11605"/>
        <dbReference type="ChEBI" id="CHEBI:15378"/>
        <dbReference type="ChEBI" id="CHEBI:30013"/>
        <dbReference type="ChEBI" id="CHEBI:30616"/>
        <dbReference type="ChEBI" id="CHEBI:61977"/>
        <dbReference type="ChEBI" id="CHEBI:456216"/>
        <dbReference type="EC" id="2.7.11.21"/>
    </reaction>
</comment>
<feature type="domain" description="Protein kinase" evidence="9">
    <location>
        <begin position="84"/>
        <end position="339"/>
    </location>
</feature>
<dbReference type="PANTHER" id="PTHR24345">
    <property type="entry name" value="SERINE/THREONINE-PROTEIN KINASE PLK"/>
    <property type="match status" value="1"/>
</dbReference>
<feature type="compositionally biased region" description="Basic and acidic residues" evidence="8">
    <location>
        <begin position="813"/>
        <end position="824"/>
    </location>
</feature>
<dbReference type="InterPro" id="IPR008271">
    <property type="entry name" value="Ser/Thr_kinase_AS"/>
</dbReference>
<keyword evidence="5 6" id="KW-0067">ATP-binding</keyword>
<dbReference type="EMBL" id="JAAAID010000124">
    <property type="protein sequence ID" value="KAG0022099.1"/>
    <property type="molecule type" value="Genomic_DNA"/>
</dbReference>
<dbReference type="GO" id="GO:0004674">
    <property type="term" value="F:protein serine/threonine kinase activity"/>
    <property type="evidence" value="ECO:0007669"/>
    <property type="project" value="UniProtKB-KW"/>
</dbReference>
<proteinExistence type="inferred from homology"/>
<evidence type="ECO:0000313" key="12">
    <source>
        <dbReference type="Proteomes" id="UP000703661"/>
    </source>
</evidence>
<keyword evidence="2 7" id="KW-0808">Transferase</keyword>
<dbReference type="InterPro" id="IPR017441">
    <property type="entry name" value="Protein_kinase_ATP_BS"/>
</dbReference>
<feature type="region of interest" description="Disordered" evidence="8">
    <location>
        <begin position="1441"/>
        <end position="1479"/>
    </location>
</feature>
<accession>A0A9P6N385</accession>
<feature type="compositionally biased region" description="Basic and acidic residues" evidence="8">
    <location>
        <begin position="444"/>
        <end position="454"/>
    </location>
</feature>
<feature type="compositionally biased region" description="Polar residues" evidence="8">
    <location>
        <begin position="646"/>
        <end position="675"/>
    </location>
</feature>
<feature type="compositionally biased region" description="Polar residues" evidence="8">
    <location>
        <begin position="621"/>
        <end position="632"/>
    </location>
</feature>
<feature type="compositionally biased region" description="Low complexity" evidence="8">
    <location>
        <begin position="1007"/>
        <end position="1019"/>
    </location>
</feature>
<feature type="region of interest" description="Disordered" evidence="8">
    <location>
        <begin position="1"/>
        <end position="81"/>
    </location>
</feature>
<evidence type="ECO:0000256" key="3">
    <source>
        <dbReference type="ARBA" id="ARBA00022741"/>
    </source>
</evidence>
<comment type="caution">
    <text evidence="11">The sequence shown here is derived from an EMBL/GenBank/DDBJ whole genome shotgun (WGS) entry which is preliminary data.</text>
</comment>
<feature type="compositionally biased region" description="Polar residues" evidence="8">
    <location>
        <begin position="683"/>
        <end position="722"/>
    </location>
</feature>
<feature type="binding site" evidence="6">
    <location>
        <position position="112"/>
    </location>
    <ligand>
        <name>ATP</name>
        <dbReference type="ChEBI" id="CHEBI:30616"/>
    </ligand>
</feature>
<feature type="compositionally biased region" description="Basic and acidic residues" evidence="8">
    <location>
        <begin position="1185"/>
        <end position="1199"/>
    </location>
</feature>
<feature type="compositionally biased region" description="Polar residues" evidence="8">
    <location>
        <begin position="1248"/>
        <end position="1266"/>
    </location>
</feature>
<evidence type="ECO:0000256" key="4">
    <source>
        <dbReference type="ARBA" id="ARBA00022777"/>
    </source>
</evidence>
<feature type="compositionally biased region" description="Polar residues" evidence="8">
    <location>
        <begin position="1142"/>
        <end position="1154"/>
    </location>
</feature>
<dbReference type="FunFam" id="1.10.510.10:FF:000571">
    <property type="entry name" value="Maternal embryonic leucine zipper kinase"/>
    <property type="match status" value="1"/>
</dbReference>
<feature type="compositionally biased region" description="Low complexity" evidence="8">
    <location>
        <begin position="1299"/>
        <end position="1317"/>
    </location>
</feature>
<feature type="compositionally biased region" description="Basic and acidic residues" evidence="8">
    <location>
        <begin position="359"/>
        <end position="403"/>
    </location>
</feature>
<sequence length="1972" mass="222989">MSSRYDAGPSANNRGLHMTNTNANTNTHTMMTTATNMHTQTGTTTTATTNQTGMTDKPKSRKKDKPPRIPPPDQIYDSTTKTTYIRGPALGEGGFASCYIISDQKKNRFAAKVIQKTDLPTFKTRQKLFAEIKIHQGLSHENIVKYYHCFEDDDFVYLVLEMCECKTLMELIKRRKRLTEPEVRYYMKEIVAACSYLHRSASVIHRDLKLGNIFLTHDMHVRIGDFGLATLIVKDERKKTICGTPNYIAPEILFDTDNGHSFEVDIWSIGVIMYTLLVGKPPFQTNEVKAIYKKIRDNNYVFPDDVPISDEAKSLVAALLTPTPGLRPSVEDVLSHPFFTSGYCPKKLDKDSLQSTPKFEQEELREKELRNAQKQEEQGQEQVDPRLKLRSEYRQNSEGENAKEVNQQAKARTPLQQRQAQPNPPRQQLHYDQTSFGVGSPSEEPARRHSETKSEPVNQSQKHPNTPSGSRASNQLDPARYTPSRSSPLSMQAQQTGPSTTPRLQYGEQFKMEMVEGDQIITEIRTVNVNRGRSTSNFPQYAQDNGRTHHDHQFKQRATAMASLTVDETSSAGLHQGNNTEPIQRRESIPSRPVTSFVQHPQASSTQPSISSRQDPRISASVPSLPSTNGAASSRLPVARSRLGASGTSPQPSGFDQSSPASGRNSYTNPYSATSPRPPSSAIMGSSTPNLPTHQSSTIHSQYQQENENPQLHQLSSSPSTINRRRSADLINAAGGSTFGKSQLSRQQGPLSKAIMRGPAIEESQLKRQHRGQYELNLMDVDTDMDVDHNVPQHLDVAMANMSDIMPSPARLSDNDEQMRKQQDSQEFWDSQQSRSSTTTIIQHVQGVERPASAMQRTFSQEREFSEMNRALESPRKISRVFYSHSAEPLSASRGSAQVNFSAGLSTHSQPQSQQHSFLQSSQHGSQPLLAARQQSSQSQLRHLQSPRHMPSSPSLRMAPRSSHQWPTGATGPGSDGQGATHIPTTSLNARAEGVLDEDDPADDIAQSSSPSQHSSQSSHSHKPSSSKSQQHIGLGLSGAEDPRVGGMVSASENDANPASRSHQNPSLQSQQSRNGGVDDPYRYQITSPTQLRAPRTKQAQALHQFQSQSPKGASSASFSSSQSFSRDQSRGSQGSQKQGDNSNNGESSFQNYRSKSRETGAGDNAELSTSEIEESSMDQSQTKEAFEAKRQMQFEMRRKMQRANQLKLTSQQDQDRLQEQGQRRVQYKQLDGPEGVGSSGMVNNNNLTKQSNETTMAGMSSGGNSDEQDHVEVPSTSCVTTTSISMSMHRDQPHHQKQQQQQQQQQQEQQQQQQQQPDRDKQVKPKSKSGRAQRQDTCGLEFLEEMRLDPVGYCEEVEKYLRSMIRVRKEGILMAPTMESTPPKPPKVFLTRWINYERYGVGWYLTNGVIGVMCNDKTTLAMSPNGVDLEIIEPPLKHRIDAKRNATKSKDRRRESMSNQDNQGNQGNEKAKSMTSGNYTFSSNNITASASPTKKTFAQSMSDLKAVLELEKEEDADGDYQMMLIYDGENNVVKPKPLVNRSIGLVPSASSMNGTSMDMVEGTTVKSSKSRRGRDRGKDEDEDDDDEFFAHYDRWDSAKFLSRLVKTNCRINRYPTRFEKKMKVLHGFKNYMEQMLNSRLSWGYEDTHLTHGMPFLTDWFRRHHVISRLSNGIVQVNFADHTKMVLSEHGQVLTFIDNEQNPRRITMTVHQALVPEYFYDVDDIEDQDTLIQTELDQIARQHMRPNRAQSRPLGSFIDKRPAFDPDVDYDLIIFPRPRLVKKETERLLQHSHNQYQLGSQPFEQDDTLVRQFSKLNPSSTHPLQTGRDASQVPLVDINKDDGPVKICSMTFMQLHHELVRRLRLALKLLNERRLYMIEEHKKETLEREQLKRDREDNRRRRQERQAQKEKREKAKEEEGKEEKEESQRQELLDRADMEVQQEQEQQFELHEEEEEEQQHAELMEPCEQQQL</sequence>
<dbReference type="Gene3D" id="1.10.510.10">
    <property type="entry name" value="Transferase(Phosphotransferase) domain 1"/>
    <property type="match status" value="1"/>
</dbReference>
<protein>
    <recommendedName>
        <fullName evidence="7">Serine/threonine-protein kinase</fullName>
        <ecNumber evidence="7">2.7.11.21</ecNumber>
    </recommendedName>
</protein>